<feature type="chain" id="PRO_5038685937" evidence="4">
    <location>
        <begin position="21"/>
        <end position="368"/>
    </location>
</feature>
<protein>
    <submittedName>
        <fullName evidence="6">NitT/TauT family transport system substrate-binding protein</fullName>
    </submittedName>
</protein>
<dbReference type="AlphaFoldDB" id="A0A1H3Q2T0"/>
<comment type="subcellular location">
    <subcellularLocation>
        <location evidence="1">Periplasm</location>
    </subcellularLocation>
</comment>
<dbReference type="PROSITE" id="PS51257">
    <property type="entry name" value="PROKAR_LIPOPROTEIN"/>
    <property type="match status" value="1"/>
</dbReference>
<dbReference type="EMBL" id="FNPV01000008">
    <property type="protein sequence ID" value="SDZ07408.1"/>
    <property type="molecule type" value="Genomic_DNA"/>
</dbReference>
<dbReference type="Gene3D" id="3.40.190.10">
    <property type="entry name" value="Periplasmic binding protein-like II"/>
    <property type="match status" value="2"/>
</dbReference>
<keyword evidence="3 4" id="KW-0732">Signal</keyword>
<evidence type="ECO:0000313" key="7">
    <source>
        <dbReference type="Proteomes" id="UP000199230"/>
    </source>
</evidence>
<reference evidence="6 7" key="1">
    <citation type="submission" date="2016-10" db="EMBL/GenBank/DDBJ databases">
        <authorList>
            <person name="de Groot N.N."/>
        </authorList>
    </citation>
    <scope>NUCLEOTIDE SEQUENCE [LARGE SCALE GENOMIC DNA]</scope>
    <source>
        <strain evidence="6 7">APO</strain>
    </source>
</reference>
<dbReference type="PANTHER" id="PTHR30024:SF47">
    <property type="entry name" value="TAURINE-BINDING PERIPLASMIC PROTEIN"/>
    <property type="match status" value="1"/>
</dbReference>
<dbReference type="RefSeq" id="WP_093314493.1">
    <property type="nucleotide sequence ID" value="NZ_FNPV01000008.1"/>
</dbReference>
<evidence type="ECO:0000256" key="2">
    <source>
        <dbReference type="ARBA" id="ARBA00010742"/>
    </source>
</evidence>
<dbReference type="OrthoDB" id="1701777at2"/>
<name>A0A1H3Q2T0_9FIRM</name>
<feature type="domain" description="SsuA/THI5-like" evidence="5">
    <location>
        <begin position="55"/>
        <end position="258"/>
    </location>
</feature>
<evidence type="ECO:0000256" key="3">
    <source>
        <dbReference type="ARBA" id="ARBA00022729"/>
    </source>
</evidence>
<proteinExistence type="inferred from homology"/>
<organism evidence="6 7">
    <name type="scientific">Tindallia californiensis</name>
    <dbReference type="NCBI Taxonomy" id="159292"/>
    <lineage>
        <taxon>Bacteria</taxon>
        <taxon>Bacillati</taxon>
        <taxon>Bacillota</taxon>
        <taxon>Clostridia</taxon>
        <taxon>Peptostreptococcales</taxon>
        <taxon>Tindalliaceae</taxon>
        <taxon>Tindallia</taxon>
    </lineage>
</organism>
<gene>
    <name evidence="6" type="ORF">SAMN05192546_10825</name>
</gene>
<comment type="similarity">
    <text evidence="2">Belongs to the bacterial solute-binding protein SsuA/TauA family.</text>
</comment>
<feature type="signal peptide" evidence="4">
    <location>
        <begin position="1"/>
        <end position="20"/>
    </location>
</feature>
<dbReference type="STRING" id="159292.SAMN05192546_10825"/>
<evidence type="ECO:0000313" key="6">
    <source>
        <dbReference type="EMBL" id="SDZ07408.1"/>
    </source>
</evidence>
<sequence length="368" mass="41530">MSMRKRKSLIMMICLSLLLAACGGGSGSGTDDGAASGEVIEIGYFNCDMMVACPVAYHAGIYEKYGLNTNLTMTSDIGVLMAAGQMDVGYMGSNAVNNALNQGTPIKMTAFNHLGGSYYLVGSNEIETAQDMVGKRINMGPDAHEVNPEWRIIAHDAGIPYDPAEYEAYSMSQRDAFFALEIGELDGVLVCDPFMSLAEHRGIGHELAVSRMLPDGDWGFKTLLIMHDDFIQERPEEAEKMLLAHVEAIQYLYTNPIESGKIFAEVFDVPEEVGFRTIFQKTVDEGRTMTWVIDDERVERYYDMTQNYFDMLEWQDFTPQEEWVYHDLQNQLDLPDFDAFITEKVDPYYPVGMSYDDWLEKAMELYES</sequence>
<dbReference type="GO" id="GO:0042597">
    <property type="term" value="C:periplasmic space"/>
    <property type="evidence" value="ECO:0007669"/>
    <property type="project" value="UniProtKB-SubCell"/>
</dbReference>
<keyword evidence="7" id="KW-1185">Reference proteome</keyword>
<dbReference type="NCBIfam" id="NF040735">
    <property type="entry name" value="SBP_SaoX"/>
    <property type="match status" value="1"/>
</dbReference>
<evidence type="ECO:0000259" key="5">
    <source>
        <dbReference type="Pfam" id="PF09084"/>
    </source>
</evidence>
<dbReference type="Pfam" id="PF09084">
    <property type="entry name" value="NMT1"/>
    <property type="match status" value="1"/>
</dbReference>
<evidence type="ECO:0000256" key="4">
    <source>
        <dbReference type="SAM" id="SignalP"/>
    </source>
</evidence>
<accession>A0A1H3Q2T0</accession>
<dbReference type="PANTHER" id="PTHR30024">
    <property type="entry name" value="ALIPHATIC SULFONATES-BINDING PROTEIN-RELATED"/>
    <property type="match status" value="1"/>
</dbReference>
<dbReference type="InterPro" id="IPR015168">
    <property type="entry name" value="SsuA/THI5"/>
</dbReference>
<dbReference type="Proteomes" id="UP000199230">
    <property type="component" value="Unassembled WGS sequence"/>
</dbReference>
<dbReference type="SUPFAM" id="SSF53850">
    <property type="entry name" value="Periplasmic binding protein-like II"/>
    <property type="match status" value="1"/>
</dbReference>
<evidence type="ECO:0000256" key="1">
    <source>
        <dbReference type="ARBA" id="ARBA00004418"/>
    </source>
</evidence>